<comment type="caution">
    <text evidence="3">The sequence shown here is derived from an EMBL/GenBank/DDBJ whole genome shotgun (WGS) entry which is preliminary data.</text>
</comment>
<gene>
    <name evidence="3" type="ORF">ACFPZ3_19570</name>
</gene>
<name>A0ABW1CMS8_9ACTN</name>
<dbReference type="InterPro" id="IPR025184">
    <property type="entry name" value="AadA_C"/>
</dbReference>
<keyword evidence="3" id="KW-0548">Nucleotidyltransferase</keyword>
<feature type="domain" description="Adenylyltransferase AadA C-terminal" evidence="2">
    <location>
        <begin position="228"/>
        <end position="269"/>
    </location>
</feature>
<dbReference type="Proteomes" id="UP001596058">
    <property type="component" value="Unassembled WGS sequence"/>
</dbReference>
<evidence type="ECO:0000256" key="1">
    <source>
        <dbReference type="ARBA" id="ARBA00022679"/>
    </source>
</evidence>
<keyword evidence="1" id="KW-0808">Transferase</keyword>
<organism evidence="3 4">
    <name type="scientific">Nonomuraea insulae</name>
    <dbReference type="NCBI Taxonomy" id="1616787"/>
    <lineage>
        <taxon>Bacteria</taxon>
        <taxon>Bacillati</taxon>
        <taxon>Actinomycetota</taxon>
        <taxon>Actinomycetes</taxon>
        <taxon>Streptosporangiales</taxon>
        <taxon>Streptosporangiaceae</taxon>
        <taxon>Nonomuraea</taxon>
    </lineage>
</organism>
<dbReference type="RefSeq" id="WP_379515578.1">
    <property type="nucleotide sequence ID" value="NZ_JBHSPA010000023.1"/>
</dbReference>
<dbReference type="SUPFAM" id="SSF81301">
    <property type="entry name" value="Nucleotidyltransferase"/>
    <property type="match status" value="1"/>
</dbReference>
<protein>
    <submittedName>
        <fullName evidence="3">Aminoglycoside adenylyltransferase domain-containing protein</fullName>
    </submittedName>
</protein>
<dbReference type="Pfam" id="PF13427">
    <property type="entry name" value="AadA_C"/>
    <property type="match status" value="1"/>
</dbReference>
<dbReference type="EMBL" id="JBHSPA010000023">
    <property type="protein sequence ID" value="MFC5826071.1"/>
    <property type="molecule type" value="Genomic_DNA"/>
</dbReference>
<keyword evidence="4" id="KW-1185">Reference proteome</keyword>
<proteinExistence type="predicted"/>
<dbReference type="InterPro" id="IPR043519">
    <property type="entry name" value="NT_sf"/>
</dbReference>
<evidence type="ECO:0000313" key="3">
    <source>
        <dbReference type="EMBL" id="MFC5826071.1"/>
    </source>
</evidence>
<evidence type="ECO:0000313" key="4">
    <source>
        <dbReference type="Proteomes" id="UP001596058"/>
    </source>
</evidence>
<evidence type="ECO:0000259" key="2">
    <source>
        <dbReference type="Pfam" id="PF13427"/>
    </source>
</evidence>
<sequence>MKHVGCSVAPRDYAAWRLVWKLCPVLPEDVARAVSHYLSVADRLMPGRICGFYVVGSIALGAWRSGRSDIDFVAAVDGDLGERDMRRLALLHKLGNVPAAWQALVRARPSIPGTVNGVFVAVSDLGRPVTRIRPIASHSGPSFKRGRGFEVNPVVWKVLLERGVTVRGPAPHELGLDPEPGKLREWNLRQLHGHFATWAGRALSGKPPRKPLQPAHRVAISSALAPPRLHHTIVTGEVISKEAAAQYALETFEARWHPLIRLALARRLGLPASVGVDASLTDPRRLPRLVGEFTLDVIASADRRCEGV</sequence>
<accession>A0ABW1CMS8</accession>
<reference evidence="4" key="1">
    <citation type="journal article" date="2019" name="Int. J. Syst. Evol. Microbiol.">
        <title>The Global Catalogue of Microorganisms (GCM) 10K type strain sequencing project: providing services to taxonomists for standard genome sequencing and annotation.</title>
        <authorList>
            <consortium name="The Broad Institute Genomics Platform"/>
            <consortium name="The Broad Institute Genome Sequencing Center for Infectious Disease"/>
            <person name="Wu L."/>
            <person name="Ma J."/>
        </authorList>
    </citation>
    <scope>NUCLEOTIDE SEQUENCE [LARGE SCALE GENOMIC DNA]</scope>
    <source>
        <strain evidence="4">CCUG 53903</strain>
    </source>
</reference>
<dbReference type="GO" id="GO:0016779">
    <property type="term" value="F:nucleotidyltransferase activity"/>
    <property type="evidence" value="ECO:0007669"/>
    <property type="project" value="UniProtKB-KW"/>
</dbReference>